<name>A0ABV3XA34_9ACTN</name>
<dbReference type="Gene3D" id="3.30.40.250">
    <property type="match status" value="1"/>
</dbReference>
<evidence type="ECO:0000259" key="1">
    <source>
        <dbReference type="PROSITE" id="PS51664"/>
    </source>
</evidence>
<dbReference type="InterPro" id="IPR003776">
    <property type="entry name" value="YcaO-like_dom"/>
</dbReference>
<dbReference type="Gene3D" id="3.30.160.660">
    <property type="match status" value="1"/>
</dbReference>
<dbReference type="Gene3D" id="3.90.930.60">
    <property type="match status" value="1"/>
</dbReference>
<sequence>MTTGFPRLRRHLGTGVAGDAAFLFDERGVTAVRGAAVPALARLLDGARHVDALVGAGPVGPDDRRVTGLIDGLVEAGLVVLEPGVPGAPADDPALAWWDACGIDGGPGGVPSRVTLTSVGDELDPAPVRAALGAAGVEVVATGRVEQAAAVDVDLDVVLCTDYLDPRLGERDAAQRESRRPWLLARVDRVQLWIGPVFGADPGAGCWHCLAHRLWSHRRPEAVAQAVLGRPGPAHRPASAVPSGRAAAAHLIALEVTKWTAGYRHAGQRSVWVLDTHTLVGEHHELRARPQCPSCGDPGLVAANTARPVRLRPAPRVAGSGGGDRTLHPAEMLARHRHLVGPVTGLVKQVTPDPSAPPFVHAYRSGPNLSRRVSDLSALRSCLRAENGGKGLTAVDAEVGALCEAAERHSGTFEGDELRIPGNLRSLGEAAIDPRECLLVDPVQYATRLDWNRRHSGFNHVPAPFDPDRVVDWTPLWSLTSQRQRLLPTAMLYFGAPADGSLFADSNGCAAGSSIEDAVLQGALELVERDSVALWWYNRTTMPGVDVAAFGDHRLEEMRGHHASIGRELWALDVTADLGVPTMVAVSRDTRGAEERILLGFGAHPDPVTALRRAFAEVNQMLPMAAADPARSGDPDWAWWAQHATRANQPHLGPDPTVALRRPADFAHEPRQDVRDEVETLVAALAAQGLELLVLDQTRPDVGIPVVRVVVPGLRSFWARFAPGRLFDVPVRLGRLAHPRALRDLNPVPLFT</sequence>
<dbReference type="Pfam" id="PF02624">
    <property type="entry name" value="YcaO"/>
    <property type="match status" value="1"/>
</dbReference>
<dbReference type="RefSeq" id="WP_369203212.1">
    <property type="nucleotide sequence ID" value="NZ_JBFNXQ010000006.1"/>
</dbReference>
<dbReference type="NCBIfam" id="TIGR03882">
    <property type="entry name" value="cyclo_dehyd_2"/>
    <property type="match status" value="1"/>
</dbReference>
<proteinExistence type="predicted"/>
<reference evidence="2 3" key="1">
    <citation type="submission" date="2024-06" db="EMBL/GenBank/DDBJ databases">
        <title>Draft genome sequence of Geodermatophilus badlandi, a novel member of the Geodermatophilaceae isolated from badland sedimentary rocks in the Red desert, Wyoming, USA.</title>
        <authorList>
            <person name="Ben Tekaya S."/>
            <person name="Nouioui I."/>
            <person name="Flores G.M."/>
            <person name="Shaal M.N."/>
            <person name="Bredoire F."/>
            <person name="Basile F."/>
            <person name="Van Diepen L."/>
            <person name="Ward N.L."/>
        </authorList>
    </citation>
    <scope>NUCLEOTIDE SEQUENCE [LARGE SCALE GENOMIC DNA]</scope>
    <source>
        <strain evidence="2 3">WL48A</strain>
    </source>
</reference>
<evidence type="ECO:0000313" key="3">
    <source>
        <dbReference type="Proteomes" id="UP001560045"/>
    </source>
</evidence>
<gene>
    <name evidence="2" type="ORF">ABQ292_03370</name>
</gene>
<accession>A0ABV3XA34</accession>
<dbReference type="Gene3D" id="3.30.1330.230">
    <property type="match status" value="1"/>
</dbReference>
<dbReference type="PANTHER" id="PTHR37809:SF1">
    <property type="entry name" value="RIBOSOMAL PROTEIN S12 METHYLTHIOTRANSFERASE ACCESSORY FACTOR YCAO"/>
    <property type="match status" value="1"/>
</dbReference>
<dbReference type="Proteomes" id="UP001560045">
    <property type="component" value="Unassembled WGS sequence"/>
</dbReference>
<dbReference type="NCBIfam" id="TIGR03604">
    <property type="entry name" value="TOMM_cyclo_SagD"/>
    <property type="match status" value="1"/>
</dbReference>
<comment type="caution">
    <text evidence="2">The sequence shown here is derived from an EMBL/GenBank/DDBJ whole genome shotgun (WGS) entry which is preliminary data.</text>
</comment>
<dbReference type="InterPro" id="IPR027624">
    <property type="entry name" value="TOMM_cyclo_SagD"/>
</dbReference>
<dbReference type="PANTHER" id="PTHR37809">
    <property type="entry name" value="RIBOSOMAL PROTEIN S12 METHYLTHIOTRANSFERASE ACCESSORY FACTOR YCAO"/>
    <property type="match status" value="1"/>
</dbReference>
<protein>
    <submittedName>
        <fullName evidence="2">TOMM leader peptide-binding protein</fullName>
    </submittedName>
</protein>
<keyword evidence="3" id="KW-1185">Reference proteome</keyword>
<dbReference type="InterPro" id="IPR022291">
    <property type="entry name" value="Bacteriocin_synth_cyclodeHase"/>
</dbReference>
<organism evidence="2 3">
    <name type="scientific">Geodermatophilus maliterrae</name>
    <dbReference type="NCBI Taxonomy" id="3162531"/>
    <lineage>
        <taxon>Bacteria</taxon>
        <taxon>Bacillati</taxon>
        <taxon>Actinomycetota</taxon>
        <taxon>Actinomycetes</taxon>
        <taxon>Geodermatophilales</taxon>
        <taxon>Geodermatophilaceae</taxon>
        <taxon>Geodermatophilus</taxon>
    </lineage>
</organism>
<feature type="domain" description="YcaO" evidence="1">
    <location>
        <begin position="389"/>
        <end position="752"/>
    </location>
</feature>
<dbReference type="PROSITE" id="PS51664">
    <property type="entry name" value="YCAO"/>
    <property type="match status" value="1"/>
</dbReference>
<dbReference type="Gene3D" id="3.40.50.720">
    <property type="entry name" value="NAD(P)-binding Rossmann-like Domain"/>
    <property type="match status" value="1"/>
</dbReference>
<dbReference type="NCBIfam" id="TIGR00702">
    <property type="entry name" value="YcaO-type kinase domain"/>
    <property type="match status" value="1"/>
</dbReference>
<dbReference type="EMBL" id="JBFNXQ010000006">
    <property type="protein sequence ID" value="MEX5717407.1"/>
    <property type="molecule type" value="Genomic_DNA"/>
</dbReference>
<evidence type="ECO:0000313" key="2">
    <source>
        <dbReference type="EMBL" id="MEX5717407.1"/>
    </source>
</evidence>